<dbReference type="PANTHER" id="PTHR34441">
    <property type="entry name" value="MOTILE SPERM DOMAIN-CONTAINING PROTEIN 1"/>
    <property type="match status" value="1"/>
</dbReference>
<evidence type="ECO:0000259" key="8">
    <source>
        <dbReference type="Pfam" id="PF00635"/>
    </source>
</evidence>
<dbReference type="STRING" id="195883.A0A482WI00"/>
<dbReference type="InterPro" id="IPR008962">
    <property type="entry name" value="PapD-like_sf"/>
</dbReference>
<feature type="region of interest" description="Disordered" evidence="6">
    <location>
        <begin position="114"/>
        <end position="137"/>
    </location>
</feature>
<comment type="subcellular location">
    <subcellularLocation>
        <location evidence="1">Membrane</location>
        <topology evidence="1">Multi-pass membrane protein</topology>
    </subcellularLocation>
</comment>
<protein>
    <recommendedName>
        <fullName evidence="5">Motile sperm domain-containing protein 3</fullName>
    </recommendedName>
</protein>
<dbReference type="AlphaFoldDB" id="A0A482WI00"/>
<dbReference type="EMBL" id="QKKF02035739">
    <property type="protein sequence ID" value="RZF32892.1"/>
    <property type="molecule type" value="Genomic_DNA"/>
</dbReference>
<dbReference type="SMR" id="A0A482WI00"/>
<comment type="caution">
    <text evidence="9">The sequence shown here is derived from an EMBL/GenBank/DDBJ whole genome shotgun (WGS) entry which is preliminary data.</text>
</comment>
<dbReference type="SUPFAM" id="SSF49354">
    <property type="entry name" value="PapD-like"/>
    <property type="match status" value="1"/>
</dbReference>
<keyword evidence="4 7" id="KW-0472">Membrane</keyword>
<dbReference type="InParanoid" id="A0A482WI00"/>
<keyword evidence="3 7" id="KW-1133">Transmembrane helix</keyword>
<keyword evidence="2 7" id="KW-0812">Transmembrane</keyword>
<keyword evidence="10" id="KW-1185">Reference proteome</keyword>
<dbReference type="InterPro" id="IPR000535">
    <property type="entry name" value="MSP_dom"/>
</dbReference>
<reference evidence="9 10" key="1">
    <citation type="journal article" date="2017" name="Gigascience">
        <title>Genome sequence of the small brown planthopper, Laodelphax striatellus.</title>
        <authorList>
            <person name="Zhu J."/>
            <person name="Jiang F."/>
            <person name="Wang X."/>
            <person name="Yang P."/>
            <person name="Bao Y."/>
            <person name="Zhao W."/>
            <person name="Wang W."/>
            <person name="Lu H."/>
            <person name="Wang Q."/>
            <person name="Cui N."/>
            <person name="Li J."/>
            <person name="Chen X."/>
            <person name="Luo L."/>
            <person name="Yu J."/>
            <person name="Kang L."/>
            <person name="Cui F."/>
        </authorList>
    </citation>
    <scope>NUCLEOTIDE SEQUENCE [LARGE SCALE GENOMIC DNA]</scope>
    <source>
        <strain evidence="9">Lst14</strain>
    </source>
</reference>
<organism evidence="9 10">
    <name type="scientific">Laodelphax striatellus</name>
    <name type="common">Small brown planthopper</name>
    <name type="synonym">Delphax striatella</name>
    <dbReference type="NCBI Taxonomy" id="195883"/>
    <lineage>
        <taxon>Eukaryota</taxon>
        <taxon>Metazoa</taxon>
        <taxon>Ecdysozoa</taxon>
        <taxon>Arthropoda</taxon>
        <taxon>Hexapoda</taxon>
        <taxon>Insecta</taxon>
        <taxon>Pterygota</taxon>
        <taxon>Neoptera</taxon>
        <taxon>Paraneoptera</taxon>
        <taxon>Hemiptera</taxon>
        <taxon>Auchenorrhyncha</taxon>
        <taxon>Fulgoroidea</taxon>
        <taxon>Delphacidae</taxon>
        <taxon>Criomorphinae</taxon>
        <taxon>Laodelphax</taxon>
    </lineage>
</organism>
<evidence type="ECO:0000256" key="6">
    <source>
        <dbReference type="SAM" id="MobiDB-lite"/>
    </source>
</evidence>
<dbReference type="PANTHER" id="PTHR34441:SF1">
    <property type="entry name" value="MOTILE SPERM DOMAIN-CONTAINING 1"/>
    <property type="match status" value="1"/>
</dbReference>
<feature type="compositionally biased region" description="Basic and acidic residues" evidence="6">
    <location>
        <begin position="117"/>
        <end position="126"/>
    </location>
</feature>
<evidence type="ECO:0000256" key="2">
    <source>
        <dbReference type="ARBA" id="ARBA00022692"/>
    </source>
</evidence>
<dbReference type="GO" id="GO:0005737">
    <property type="term" value="C:cytoplasm"/>
    <property type="evidence" value="ECO:0007669"/>
    <property type="project" value="TreeGrafter"/>
</dbReference>
<dbReference type="Proteomes" id="UP000291343">
    <property type="component" value="Unassembled WGS sequence"/>
</dbReference>
<feature type="domain" description="MSP" evidence="8">
    <location>
        <begin position="13"/>
        <end position="98"/>
    </location>
</feature>
<accession>A0A482WI00</accession>
<gene>
    <name evidence="9" type="ORF">LSTR_LSTR004283</name>
</gene>
<dbReference type="FunFam" id="2.60.40.10:FF:000676">
    <property type="entry name" value="motile sperm domain-containing protein 3"/>
    <property type="match status" value="1"/>
</dbReference>
<name>A0A482WI00_LAOST</name>
<evidence type="ECO:0000256" key="1">
    <source>
        <dbReference type="ARBA" id="ARBA00004141"/>
    </source>
</evidence>
<evidence type="ECO:0000256" key="4">
    <source>
        <dbReference type="ARBA" id="ARBA00023136"/>
    </source>
</evidence>
<proteinExistence type="predicted"/>
<dbReference type="Pfam" id="PF00635">
    <property type="entry name" value="Motile_Sperm"/>
    <property type="match status" value="1"/>
</dbReference>
<dbReference type="Gene3D" id="2.60.40.10">
    <property type="entry name" value="Immunoglobulins"/>
    <property type="match status" value="1"/>
</dbReference>
<dbReference type="InterPro" id="IPR039283">
    <property type="entry name" value="MOSPD1/3"/>
</dbReference>
<evidence type="ECO:0000313" key="9">
    <source>
        <dbReference type="EMBL" id="RZF32892.1"/>
    </source>
</evidence>
<evidence type="ECO:0000313" key="10">
    <source>
        <dbReference type="Proteomes" id="UP000291343"/>
    </source>
</evidence>
<evidence type="ECO:0000256" key="3">
    <source>
        <dbReference type="ARBA" id="ARBA00022989"/>
    </source>
</evidence>
<dbReference type="InterPro" id="IPR013783">
    <property type="entry name" value="Ig-like_fold"/>
</dbReference>
<evidence type="ECO:0000256" key="5">
    <source>
        <dbReference type="ARBA" id="ARBA00070425"/>
    </source>
</evidence>
<feature type="transmembrane region" description="Helical" evidence="7">
    <location>
        <begin position="160"/>
        <end position="177"/>
    </location>
</feature>
<sequence length="217" mass="24125">MQSGIQFDGKLPVFIFPTTISFYLEDKTSHKQVLTLYNPYDFVISFRVLCTAPRKYTVVDSEGTVKSQCCIDIVIRHNAVSPGNCDVTDKFRIQVRDHSTKQVIGKRDVTATLCSDRPPERERATPDPDSFQSMPNSLLGKPNSQQYPIIQKTGPSRANNPNFTAVIIGVLCMVALFCPTEGESSVSNFIAFHLSVNIKLIASYVLGLVTMVVLKPY</sequence>
<evidence type="ECO:0000256" key="7">
    <source>
        <dbReference type="SAM" id="Phobius"/>
    </source>
</evidence>
<feature type="transmembrane region" description="Helical" evidence="7">
    <location>
        <begin position="189"/>
        <end position="214"/>
    </location>
</feature>
<dbReference type="OrthoDB" id="10022288at2759"/>
<dbReference type="GO" id="GO:0016020">
    <property type="term" value="C:membrane"/>
    <property type="evidence" value="ECO:0007669"/>
    <property type="project" value="UniProtKB-SubCell"/>
</dbReference>